<protein>
    <submittedName>
        <fullName evidence="2">Uncharacterized protein</fullName>
    </submittedName>
</protein>
<gene>
    <name evidence="2" type="ORF">PHLCEN_2v8166</name>
</gene>
<evidence type="ECO:0000313" key="2">
    <source>
        <dbReference type="EMBL" id="PSR76852.1"/>
    </source>
</evidence>
<comment type="caution">
    <text evidence="2">The sequence shown here is derived from an EMBL/GenBank/DDBJ whole genome shotgun (WGS) entry which is preliminary data.</text>
</comment>
<name>A0A2R6NUH4_9APHY</name>
<feature type="region of interest" description="Disordered" evidence="1">
    <location>
        <begin position="1"/>
        <end position="37"/>
    </location>
</feature>
<feature type="compositionally biased region" description="Basic and acidic residues" evidence="1">
    <location>
        <begin position="23"/>
        <end position="37"/>
    </location>
</feature>
<dbReference type="AlphaFoldDB" id="A0A2R6NUH4"/>
<organism evidence="2 3">
    <name type="scientific">Hermanssonia centrifuga</name>
    <dbReference type="NCBI Taxonomy" id="98765"/>
    <lineage>
        <taxon>Eukaryota</taxon>
        <taxon>Fungi</taxon>
        <taxon>Dikarya</taxon>
        <taxon>Basidiomycota</taxon>
        <taxon>Agaricomycotina</taxon>
        <taxon>Agaricomycetes</taxon>
        <taxon>Polyporales</taxon>
        <taxon>Meruliaceae</taxon>
        <taxon>Hermanssonia</taxon>
    </lineage>
</organism>
<dbReference type="Proteomes" id="UP000186601">
    <property type="component" value="Unassembled WGS sequence"/>
</dbReference>
<accession>A0A2R6NUH4</accession>
<evidence type="ECO:0000313" key="3">
    <source>
        <dbReference type="Proteomes" id="UP000186601"/>
    </source>
</evidence>
<feature type="compositionally biased region" description="Acidic residues" evidence="1">
    <location>
        <begin position="13"/>
        <end position="22"/>
    </location>
</feature>
<evidence type="ECO:0000256" key="1">
    <source>
        <dbReference type="SAM" id="MobiDB-lite"/>
    </source>
</evidence>
<keyword evidence="3" id="KW-1185">Reference proteome</keyword>
<reference evidence="2 3" key="1">
    <citation type="submission" date="2018-02" db="EMBL/GenBank/DDBJ databases">
        <title>Genome sequence of the basidiomycete white-rot fungus Phlebia centrifuga.</title>
        <authorList>
            <person name="Granchi Z."/>
            <person name="Peng M."/>
            <person name="de Vries R.P."/>
            <person name="Hilden K."/>
            <person name="Makela M.R."/>
            <person name="Grigoriev I."/>
            <person name="Riley R."/>
        </authorList>
    </citation>
    <scope>NUCLEOTIDE SEQUENCE [LARGE SCALE GENOMIC DNA]</scope>
    <source>
        <strain evidence="2 3">FBCC195</strain>
    </source>
</reference>
<sequence length="66" mass="7196">MGADLDHGPAEGMDGEAEDDEDGTQREEIDPVDAPAEHHLSELLGTKNTCDIQEVKFPNPLYQSLC</sequence>
<proteinExistence type="predicted"/>
<dbReference type="EMBL" id="MLYV02000833">
    <property type="protein sequence ID" value="PSR76852.1"/>
    <property type="molecule type" value="Genomic_DNA"/>
</dbReference>